<dbReference type="OrthoDB" id="4966979at2"/>
<feature type="transmembrane region" description="Helical" evidence="1">
    <location>
        <begin position="54"/>
        <end position="76"/>
    </location>
</feature>
<keyword evidence="1" id="KW-0472">Membrane</keyword>
<feature type="transmembrane region" description="Helical" evidence="1">
    <location>
        <begin position="82"/>
        <end position="100"/>
    </location>
</feature>
<feature type="domain" description="Heparan-alpha-glucosaminide N-acetyltransferase catalytic" evidence="2">
    <location>
        <begin position="20"/>
        <end position="185"/>
    </location>
</feature>
<evidence type="ECO:0000259" key="2">
    <source>
        <dbReference type="Pfam" id="PF07786"/>
    </source>
</evidence>
<dbReference type="InterPro" id="IPR012429">
    <property type="entry name" value="HGSNAT_cat"/>
</dbReference>
<feature type="transmembrane region" description="Helical" evidence="1">
    <location>
        <begin position="161"/>
        <end position="179"/>
    </location>
</feature>
<organism evidence="3 4">
    <name type="scientific">Vallicoccus soli</name>
    <dbReference type="NCBI Taxonomy" id="2339232"/>
    <lineage>
        <taxon>Bacteria</taxon>
        <taxon>Bacillati</taxon>
        <taxon>Actinomycetota</taxon>
        <taxon>Actinomycetes</taxon>
        <taxon>Motilibacterales</taxon>
        <taxon>Vallicoccaceae</taxon>
        <taxon>Vallicoccus</taxon>
    </lineage>
</organism>
<feature type="transmembrane region" description="Helical" evidence="1">
    <location>
        <begin position="261"/>
        <end position="279"/>
    </location>
</feature>
<keyword evidence="1" id="KW-0812">Transmembrane</keyword>
<proteinExistence type="predicted"/>
<evidence type="ECO:0000313" key="3">
    <source>
        <dbReference type="EMBL" id="RJK98416.1"/>
    </source>
</evidence>
<dbReference type="AlphaFoldDB" id="A0A3A3ZBD3"/>
<dbReference type="Proteomes" id="UP000265614">
    <property type="component" value="Unassembled WGS sequence"/>
</dbReference>
<feature type="transmembrane region" description="Helical" evidence="1">
    <location>
        <begin position="318"/>
        <end position="337"/>
    </location>
</feature>
<gene>
    <name evidence="3" type="ORF">D5H78_03635</name>
</gene>
<reference evidence="3 4" key="1">
    <citation type="submission" date="2018-09" db="EMBL/GenBank/DDBJ databases">
        <title>YIM 75000 draft genome.</title>
        <authorList>
            <person name="Tang S."/>
            <person name="Feng Y."/>
        </authorList>
    </citation>
    <scope>NUCLEOTIDE SEQUENCE [LARGE SCALE GENOMIC DNA]</scope>
    <source>
        <strain evidence="3 4">YIM 75000</strain>
    </source>
</reference>
<keyword evidence="1" id="KW-1133">Transmembrane helix</keyword>
<dbReference type="EMBL" id="QZEZ01000001">
    <property type="protein sequence ID" value="RJK98416.1"/>
    <property type="molecule type" value="Genomic_DNA"/>
</dbReference>
<evidence type="ECO:0000256" key="1">
    <source>
        <dbReference type="SAM" id="Phobius"/>
    </source>
</evidence>
<protein>
    <submittedName>
        <fullName evidence="3">DUF1624 domain-containing protein</fullName>
    </submittedName>
</protein>
<evidence type="ECO:0000313" key="4">
    <source>
        <dbReference type="Proteomes" id="UP000265614"/>
    </source>
</evidence>
<dbReference type="Pfam" id="PF07786">
    <property type="entry name" value="HGSNAT_cat"/>
    <property type="match status" value="1"/>
</dbReference>
<feature type="transmembrane region" description="Helical" evidence="1">
    <location>
        <begin position="20"/>
        <end position="42"/>
    </location>
</feature>
<feature type="transmembrane region" description="Helical" evidence="1">
    <location>
        <begin position="107"/>
        <end position="123"/>
    </location>
</feature>
<accession>A0A3A3ZBD3</accession>
<keyword evidence="4" id="KW-1185">Reference proteome</keyword>
<feature type="transmembrane region" description="Helical" evidence="1">
    <location>
        <begin position="286"/>
        <end position="306"/>
    </location>
</feature>
<comment type="caution">
    <text evidence="3">The sequence shown here is derived from an EMBL/GenBank/DDBJ whole genome shotgun (WGS) entry which is preliminary data.</text>
</comment>
<sequence>MMAVHVLPDVDPDGSTSLAYLLASGRAAALFALLAGVGLALAHGGSRRLPQGRGWAADGAGLAVRAACIGLVGLLLGEVDSGVAVILPYYAVLFVLAVPLLGLRPPALVGVAVAAAAVVPVLSHDLRRALPAPDRTNPTLADLAAPGDLLRELLLTGYYPALPWVAYVATGLAVGRLALGAVRVQAGLLAVGAALALGAAGASSLLLGPLGGRAALEADLAGYPPAEVDRLLASSQYGTTPPGTWWWLALDAPHSSTPLDLLHTTGTSLAVLGAVLLLARVAGPLLVPLAAAGGMTLSLYSAHVLLLSSGLLPAEPLASWLVQCAAALAGATAWRLAVGRGPLEAAVAGLVRPVRRAVGGVQEPSPRGSVER</sequence>
<feature type="transmembrane region" description="Helical" evidence="1">
    <location>
        <begin position="186"/>
        <end position="207"/>
    </location>
</feature>
<name>A0A3A3ZBD3_9ACTN</name>